<sequence>MSKSVTAVQANFRNAKVLIVEDDEDQWVLMDQAWQQCLGEVTLRRVSSLPAVMSLLEEWHHQEWELPKLILLDLYLPGKEAGWQFLQKVKAMPSIVSLIPIIIHSSAPMQADIIKSYSLGTSAYLVKPVDFAEWLTYFGELRAYWWETVTLPPMSYGL</sequence>
<evidence type="ECO:0000256" key="1">
    <source>
        <dbReference type="PROSITE-ProRule" id="PRU00169"/>
    </source>
</evidence>
<dbReference type="SMART" id="SM00448">
    <property type="entry name" value="REC"/>
    <property type="match status" value="1"/>
</dbReference>
<accession>A0A1I2EAR6</accession>
<dbReference type="PROSITE" id="PS50110">
    <property type="entry name" value="RESPONSE_REGULATORY"/>
    <property type="match status" value="1"/>
</dbReference>
<dbReference type="PANTHER" id="PTHR44520:SF2">
    <property type="entry name" value="RESPONSE REGULATOR RCP1"/>
    <property type="match status" value="1"/>
</dbReference>
<dbReference type="InterPro" id="IPR001789">
    <property type="entry name" value="Sig_transdc_resp-reg_receiver"/>
</dbReference>
<reference evidence="3 4" key="1">
    <citation type="submission" date="2016-10" db="EMBL/GenBank/DDBJ databases">
        <authorList>
            <person name="de Groot N.N."/>
        </authorList>
    </citation>
    <scope>NUCLEOTIDE SEQUENCE [LARGE SCALE GENOMIC DNA]</scope>
    <source>
        <strain evidence="3 4">DSM 26130</strain>
    </source>
</reference>
<dbReference type="InterPro" id="IPR011006">
    <property type="entry name" value="CheY-like_superfamily"/>
</dbReference>
<dbReference type="SUPFAM" id="SSF52172">
    <property type="entry name" value="CheY-like"/>
    <property type="match status" value="1"/>
</dbReference>
<dbReference type="InterPro" id="IPR052893">
    <property type="entry name" value="TCS_response_regulator"/>
</dbReference>
<dbReference type="Proteomes" id="UP000198598">
    <property type="component" value="Unassembled WGS sequence"/>
</dbReference>
<dbReference type="OrthoDB" id="7631574at2"/>
<dbReference type="PANTHER" id="PTHR44520">
    <property type="entry name" value="RESPONSE REGULATOR RCP1-RELATED"/>
    <property type="match status" value="1"/>
</dbReference>
<evidence type="ECO:0000313" key="3">
    <source>
        <dbReference type="EMBL" id="SFE89955.1"/>
    </source>
</evidence>
<evidence type="ECO:0000259" key="2">
    <source>
        <dbReference type="PROSITE" id="PS50110"/>
    </source>
</evidence>
<dbReference type="STRING" id="662367.SAMN05216167_12192"/>
<evidence type="ECO:0000313" key="4">
    <source>
        <dbReference type="Proteomes" id="UP000198598"/>
    </source>
</evidence>
<dbReference type="Gene3D" id="3.40.50.2300">
    <property type="match status" value="1"/>
</dbReference>
<organism evidence="3 4">
    <name type="scientific">Spirosoma endophyticum</name>
    <dbReference type="NCBI Taxonomy" id="662367"/>
    <lineage>
        <taxon>Bacteria</taxon>
        <taxon>Pseudomonadati</taxon>
        <taxon>Bacteroidota</taxon>
        <taxon>Cytophagia</taxon>
        <taxon>Cytophagales</taxon>
        <taxon>Cytophagaceae</taxon>
        <taxon>Spirosoma</taxon>
    </lineage>
</organism>
<keyword evidence="1" id="KW-0597">Phosphoprotein</keyword>
<dbReference type="GO" id="GO:0000160">
    <property type="term" value="P:phosphorelay signal transduction system"/>
    <property type="evidence" value="ECO:0007669"/>
    <property type="project" value="InterPro"/>
</dbReference>
<gene>
    <name evidence="3" type="ORF">SAMN05216167_12192</name>
</gene>
<keyword evidence="4" id="KW-1185">Reference proteome</keyword>
<protein>
    <submittedName>
        <fullName evidence="3">CheY chemotaxis protein or a CheY-like REC (Receiver) domain</fullName>
    </submittedName>
</protein>
<feature type="domain" description="Response regulatory" evidence="2">
    <location>
        <begin position="16"/>
        <end position="142"/>
    </location>
</feature>
<dbReference type="Pfam" id="PF00072">
    <property type="entry name" value="Response_reg"/>
    <property type="match status" value="1"/>
</dbReference>
<dbReference type="EMBL" id="FOLQ01000021">
    <property type="protein sequence ID" value="SFE89955.1"/>
    <property type="molecule type" value="Genomic_DNA"/>
</dbReference>
<dbReference type="AlphaFoldDB" id="A0A1I2EAR6"/>
<name>A0A1I2EAR6_9BACT</name>
<feature type="modified residue" description="4-aspartylphosphate" evidence="1">
    <location>
        <position position="73"/>
    </location>
</feature>
<dbReference type="RefSeq" id="WP_093833206.1">
    <property type="nucleotide sequence ID" value="NZ_FOLQ01000021.1"/>
</dbReference>
<proteinExistence type="predicted"/>